<feature type="region of interest" description="Disordered" evidence="1">
    <location>
        <begin position="448"/>
        <end position="513"/>
    </location>
</feature>
<dbReference type="Pfam" id="PF07062">
    <property type="entry name" value="Clc-like"/>
    <property type="match status" value="1"/>
</dbReference>
<feature type="transmembrane region" description="Helical" evidence="2">
    <location>
        <begin position="12"/>
        <end position="34"/>
    </location>
</feature>
<sequence>MSGYGTSRLSRKIALSVFFLVEAVAFTLALLALLSPTWQYVYLENGHAEHHHGLWLDCVRFYTFVYGDKGENVQSNWKRELENTPFALFNLPELSCVYKFDYYIDQEDLYDHNHDENRIENDAWQHLFLGKFGINVRLIDYAMKMRHKIATLCAVGVAWAFSFASLLVGICSFCHRTFICASTVLITMAAFFSSVGTTVFYIWANYQENKVFKEEDMEDYEQEFGWAFHFQFIASLLHFIASFLGCFATSLAFRKGRAKLVKIEVVEGEEESPLASNTHLSTTTQPFKRSFSAIYRVDSEALRNWERDYMKNHKSETTNFKRTASVPNLTKKQRKAMQKAQRDAARSQDLIFTSTSNILSERTETTGASNTLESRRDLRQSPQLPTAMTPKSIMKKSTQSLAITSQRVEPTYEYLPGPAPSSIALSTFKPQRDSPASSVRYDSVYETLPGDNYEEPNSTLKKRLSNSTIGDDPVRRALLPTMPSVSGSAQSIPTPRTTVIDDVAPRNSTSQVR</sequence>
<dbReference type="InterPro" id="IPR010761">
    <property type="entry name" value="Clc_prot-like"/>
</dbReference>
<feature type="non-terminal residue" evidence="3">
    <location>
        <position position="513"/>
    </location>
</feature>
<evidence type="ECO:0000256" key="2">
    <source>
        <dbReference type="SAM" id="Phobius"/>
    </source>
</evidence>
<keyword evidence="2" id="KW-0812">Transmembrane</keyword>
<evidence type="ECO:0000313" key="3">
    <source>
        <dbReference type="EMBL" id="CAJ0565007.1"/>
    </source>
</evidence>
<feature type="compositionally biased region" description="Polar residues" evidence="1">
    <location>
        <begin position="350"/>
        <end position="372"/>
    </location>
</feature>
<dbReference type="GO" id="GO:0016020">
    <property type="term" value="C:membrane"/>
    <property type="evidence" value="ECO:0007669"/>
    <property type="project" value="InterPro"/>
</dbReference>
<dbReference type="PANTHER" id="PTHR35574">
    <property type="entry name" value="PUTATIVE-RELATED"/>
    <property type="match status" value="1"/>
</dbReference>
<dbReference type="PANTHER" id="PTHR35574:SF2">
    <property type="entry name" value="CLAUDIN-LIKE IN CAENORHABDITIS"/>
    <property type="match status" value="1"/>
</dbReference>
<evidence type="ECO:0000256" key="1">
    <source>
        <dbReference type="SAM" id="MobiDB-lite"/>
    </source>
</evidence>
<dbReference type="EMBL" id="CATQJA010000946">
    <property type="protein sequence ID" value="CAJ0565007.1"/>
    <property type="molecule type" value="Genomic_DNA"/>
</dbReference>
<protein>
    <recommendedName>
        <fullName evidence="5">Clc-like protein</fullName>
    </recommendedName>
</protein>
<dbReference type="Proteomes" id="UP001177023">
    <property type="component" value="Unassembled WGS sequence"/>
</dbReference>
<reference evidence="3" key="1">
    <citation type="submission" date="2023-06" db="EMBL/GenBank/DDBJ databases">
        <authorList>
            <person name="Delattre M."/>
        </authorList>
    </citation>
    <scope>NUCLEOTIDE SEQUENCE</scope>
    <source>
        <strain evidence="3">AF72</strain>
    </source>
</reference>
<keyword evidence="2" id="KW-0472">Membrane</keyword>
<keyword evidence="2" id="KW-1133">Transmembrane helix</keyword>
<name>A0AA36C9P9_9BILA</name>
<keyword evidence="4" id="KW-1185">Reference proteome</keyword>
<evidence type="ECO:0000313" key="4">
    <source>
        <dbReference type="Proteomes" id="UP001177023"/>
    </source>
</evidence>
<accession>A0AA36C9P9</accession>
<comment type="caution">
    <text evidence="3">The sequence shown here is derived from an EMBL/GenBank/DDBJ whole genome shotgun (WGS) entry which is preliminary data.</text>
</comment>
<feature type="transmembrane region" description="Helical" evidence="2">
    <location>
        <begin position="149"/>
        <end position="171"/>
    </location>
</feature>
<feature type="region of interest" description="Disordered" evidence="1">
    <location>
        <begin position="316"/>
        <end position="402"/>
    </location>
</feature>
<proteinExistence type="predicted"/>
<dbReference type="Gene3D" id="1.20.140.150">
    <property type="match status" value="1"/>
</dbReference>
<feature type="transmembrane region" description="Helical" evidence="2">
    <location>
        <begin position="178"/>
        <end position="204"/>
    </location>
</feature>
<feature type="compositionally biased region" description="Polar residues" evidence="1">
    <location>
        <begin position="455"/>
        <end position="469"/>
    </location>
</feature>
<feature type="transmembrane region" description="Helical" evidence="2">
    <location>
        <begin position="224"/>
        <end position="253"/>
    </location>
</feature>
<gene>
    <name evidence="3" type="ORF">MSPICULIGERA_LOCUS3669</name>
</gene>
<organism evidence="3 4">
    <name type="scientific">Mesorhabditis spiculigera</name>
    <dbReference type="NCBI Taxonomy" id="96644"/>
    <lineage>
        <taxon>Eukaryota</taxon>
        <taxon>Metazoa</taxon>
        <taxon>Ecdysozoa</taxon>
        <taxon>Nematoda</taxon>
        <taxon>Chromadorea</taxon>
        <taxon>Rhabditida</taxon>
        <taxon>Rhabditina</taxon>
        <taxon>Rhabditomorpha</taxon>
        <taxon>Rhabditoidea</taxon>
        <taxon>Rhabditidae</taxon>
        <taxon>Mesorhabditinae</taxon>
        <taxon>Mesorhabditis</taxon>
    </lineage>
</organism>
<evidence type="ECO:0008006" key="5">
    <source>
        <dbReference type="Google" id="ProtNLM"/>
    </source>
</evidence>
<dbReference type="AlphaFoldDB" id="A0AA36C9P9"/>
<feature type="compositionally biased region" description="Polar residues" evidence="1">
    <location>
        <begin position="317"/>
        <end position="330"/>
    </location>
</feature>
<feature type="compositionally biased region" description="Polar residues" evidence="1">
    <location>
        <begin position="483"/>
        <end position="497"/>
    </location>
</feature>